<evidence type="ECO:0000313" key="6">
    <source>
        <dbReference type="EMBL" id="KAE8152565.1"/>
    </source>
</evidence>
<evidence type="ECO:0000259" key="5">
    <source>
        <dbReference type="Pfam" id="PF00425"/>
    </source>
</evidence>
<dbReference type="PANTHER" id="PTHR11236">
    <property type="entry name" value="AMINOBENZOATE/ANTHRANILATE SYNTHASE"/>
    <property type="match status" value="1"/>
</dbReference>
<evidence type="ECO:0000256" key="2">
    <source>
        <dbReference type="ARBA" id="ARBA00022723"/>
    </source>
</evidence>
<evidence type="ECO:0000313" key="7">
    <source>
        <dbReference type="Proteomes" id="UP000325780"/>
    </source>
</evidence>
<proteinExistence type="predicted"/>
<organism evidence="6 7">
    <name type="scientific">Aspergillus avenaceus</name>
    <dbReference type="NCBI Taxonomy" id="36643"/>
    <lineage>
        <taxon>Eukaryota</taxon>
        <taxon>Fungi</taxon>
        <taxon>Dikarya</taxon>
        <taxon>Ascomycota</taxon>
        <taxon>Pezizomycotina</taxon>
        <taxon>Eurotiomycetes</taxon>
        <taxon>Eurotiomycetidae</taxon>
        <taxon>Eurotiales</taxon>
        <taxon>Aspergillaceae</taxon>
        <taxon>Aspergillus</taxon>
        <taxon>Aspergillus subgen. Circumdati</taxon>
    </lineage>
</organism>
<protein>
    <submittedName>
        <fullName evidence="6">ADC synthase</fullName>
    </submittedName>
</protein>
<keyword evidence="2" id="KW-0479">Metal-binding</keyword>
<sequence length="441" mass="48793">MAPSRTTITLTPGSTQGVESVVAILAKRKGDDYYVYERKGHWHLGIGVHSSLLIDPKGETATVVTESKEQQYPINKPLVSIVHEFVSVNVKQGSRIHGQAGFNYAAHIRGLEYSPGHWPLLSMMVPRIEITIHQEYITVTGFNNEEVKELCSLMVDEPSIKPTSPQVIDTQSGGKDYTYRVSQALAEISEDKYTKVILSRAVDIQERVEMPATLLQGRRSNNPARSFSFSHGGLQATGFSPELVLSVHDRKVTTEPLAGTRSCKGTEAEAEKLRHELLNDPKEIVEHVISVKEAIGELNQLCLSDTIAVEGLMEVRRRGSVQHLGSRVVGMLSPERSVWEAFEVLFPSITASGIPKRAAIEAIQRLEHQPRELYAGAVFMIEDLESFEAALVLRTVFQDENRQWVQAGAGVISQSLPEREMTETCEKLASIAPFVVTEPAT</sequence>
<accession>A0A5N6U1T3</accession>
<dbReference type="AlphaFoldDB" id="A0A5N6U1T3"/>
<keyword evidence="3" id="KW-0460">Magnesium</keyword>
<evidence type="ECO:0000256" key="4">
    <source>
        <dbReference type="ARBA" id="ARBA00023239"/>
    </source>
</evidence>
<dbReference type="Gene3D" id="3.60.120.10">
    <property type="entry name" value="Anthranilate synthase"/>
    <property type="match status" value="1"/>
</dbReference>
<reference evidence="6 7" key="1">
    <citation type="submission" date="2019-04" db="EMBL/GenBank/DDBJ databases">
        <title>Friends and foes A comparative genomics study of 23 Aspergillus species from section Flavi.</title>
        <authorList>
            <consortium name="DOE Joint Genome Institute"/>
            <person name="Kjaerbolling I."/>
            <person name="Vesth T."/>
            <person name="Frisvad J.C."/>
            <person name="Nybo J.L."/>
            <person name="Theobald S."/>
            <person name="Kildgaard S."/>
            <person name="Isbrandt T."/>
            <person name="Kuo A."/>
            <person name="Sato A."/>
            <person name="Lyhne E.K."/>
            <person name="Kogle M.E."/>
            <person name="Wiebenga A."/>
            <person name="Kun R.S."/>
            <person name="Lubbers R.J."/>
            <person name="Makela M.R."/>
            <person name="Barry K."/>
            <person name="Chovatia M."/>
            <person name="Clum A."/>
            <person name="Daum C."/>
            <person name="Haridas S."/>
            <person name="He G."/>
            <person name="LaButti K."/>
            <person name="Lipzen A."/>
            <person name="Mondo S."/>
            <person name="Riley R."/>
            <person name="Salamov A."/>
            <person name="Simmons B.A."/>
            <person name="Magnuson J.K."/>
            <person name="Henrissat B."/>
            <person name="Mortensen U.H."/>
            <person name="Larsen T.O."/>
            <person name="Devries R.P."/>
            <person name="Grigoriev I.V."/>
            <person name="Machida M."/>
            <person name="Baker S.E."/>
            <person name="Andersen M.R."/>
        </authorList>
    </citation>
    <scope>NUCLEOTIDE SEQUENCE [LARGE SCALE GENOMIC DNA]</scope>
    <source>
        <strain evidence="6 7">IBT 18842</strain>
    </source>
</reference>
<dbReference type="GO" id="GO:0000162">
    <property type="term" value="P:L-tryptophan biosynthetic process"/>
    <property type="evidence" value="ECO:0007669"/>
    <property type="project" value="TreeGrafter"/>
</dbReference>
<dbReference type="GO" id="GO:0046872">
    <property type="term" value="F:metal ion binding"/>
    <property type="evidence" value="ECO:0007669"/>
    <property type="project" value="UniProtKB-KW"/>
</dbReference>
<dbReference type="InterPro" id="IPR019996">
    <property type="entry name" value="Salicylate_synthase"/>
</dbReference>
<evidence type="ECO:0000256" key="1">
    <source>
        <dbReference type="ARBA" id="ARBA00001946"/>
    </source>
</evidence>
<dbReference type="OrthoDB" id="1865897at2759"/>
<dbReference type="InterPro" id="IPR019999">
    <property type="entry name" value="Anth_synth_I-like"/>
</dbReference>
<dbReference type="NCBIfam" id="TIGR03494">
    <property type="entry name" value="salicyl_syn"/>
    <property type="match status" value="1"/>
</dbReference>
<dbReference type="InterPro" id="IPR005801">
    <property type="entry name" value="ADC_synthase"/>
</dbReference>
<dbReference type="PANTHER" id="PTHR11236:SF48">
    <property type="entry name" value="ISOCHORISMATE SYNTHASE MENF"/>
    <property type="match status" value="1"/>
</dbReference>
<feature type="domain" description="Chorismate-utilising enzyme C-terminal" evidence="5">
    <location>
        <begin position="175"/>
        <end position="427"/>
    </location>
</feature>
<dbReference type="Proteomes" id="UP000325780">
    <property type="component" value="Unassembled WGS sequence"/>
</dbReference>
<comment type="cofactor">
    <cofactor evidence="1">
        <name>Mg(2+)</name>
        <dbReference type="ChEBI" id="CHEBI:18420"/>
    </cofactor>
</comment>
<dbReference type="Pfam" id="PF00425">
    <property type="entry name" value="Chorismate_bind"/>
    <property type="match status" value="1"/>
</dbReference>
<name>A0A5N6U1T3_ASPAV</name>
<dbReference type="EMBL" id="ML742051">
    <property type="protein sequence ID" value="KAE8152565.1"/>
    <property type="molecule type" value="Genomic_DNA"/>
</dbReference>
<dbReference type="SUPFAM" id="SSF56322">
    <property type="entry name" value="ADC synthase"/>
    <property type="match status" value="1"/>
</dbReference>
<keyword evidence="4" id="KW-0456">Lyase</keyword>
<keyword evidence="7" id="KW-1185">Reference proteome</keyword>
<evidence type="ECO:0000256" key="3">
    <source>
        <dbReference type="ARBA" id="ARBA00022842"/>
    </source>
</evidence>
<dbReference type="InterPro" id="IPR015890">
    <property type="entry name" value="Chorismate_C"/>
</dbReference>
<dbReference type="GO" id="GO:0008909">
    <property type="term" value="F:isochorismate synthase activity"/>
    <property type="evidence" value="ECO:0007669"/>
    <property type="project" value="InterPro"/>
</dbReference>
<dbReference type="GO" id="GO:0016833">
    <property type="term" value="F:oxo-acid-lyase activity"/>
    <property type="evidence" value="ECO:0007669"/>
    <property type="project" value="InterPro"/>
</dbReference>
<gene>
    <name evidence="6" type="ORF">BDV25DRAFT_170225</name>
</gene>